<evidence type="ECO:0000256" key="1">
    <source>
        <dbReference type="SAM" id="MobiDB-lite"/>
    </source>
</evidence>
<reference evidence="3 4" key="1">
    <citation type="submission" date="2019-09" db="EMBL/GenBank/DDBJ databases">
        <title>Salinarimonas rosea gen. nov., sp. nov., a new member of the a-2 subgroup of the Proteobacteria.</title>
        <authorList>
            <person name="Liu J."/>
        </authorList>
    </citation>
    <scope>NUCLEOTIDE SEQUENCE [LARGE SCALE GENOMIC DNA]</scope>
    <source>
        <strain evidence="3 4">BN140002</strain>
    </source>
</reference>
<feature type="region of interest" description="Disordered" evidence="1">
    <location>
        <begin position="132"/>
        <end position="207"/>
    </location>
</feature>
<feature type="compositionally biased region" description="Basic and acidic residues" evidence="1">
    <location>
        <begin position="143"/>
        <end position="159"/>
    </location>
</feature>
<name>A0A5B2VC36_9HYPH</name>
<feature type="compositionally biased region" description="Basic and acidic residues" evidence="1">
    <location>
        <begin position="77"/>
        <end position="88"/>
    </location>
</feature>
<evidence type="ECO:0000313" key="4">
    <source>
        <dbReference type="Proteomes" id="UP000323142"/>
    </source>
</evidence>
<protein>
    <recommendedName>
        <fullName evidence="2">DJ-1/PfpI domain-containing protein</fullName>
    </recommendedName>
</protein>
<dbReference type="Gene3D" id="3.40.50.880">
    <property type="match status" value="1"/>
</dbReference>
<evidence type="ECO:0000313" key="3">
    <source>
        <dbReference type="EMBL" id="KAA2236318.1"/>
    </source>
</evidence>
<accession>A0A5B2VC36</accession>
<dbReference type="EMBL" id="VUOA01000028">
    <property type="protein sequence ID" value="KAA2236318.1"/>
    <property type="molecule type" value="Genomic_DNA"/>
</dbReference>
<dbReference type="AlphaFoldDB" id="A0A5B2VC36"/>
<dbReference type="Pfam" id="PF01965">
    <property type="entry name" value="DJ-1_PfpI"/>
    <property type="match status" value="1"/>
</dbReference>
<feature type="compositionally biased region" description="Basic residues" evidence="1">
    <location>
        <begin position="132"/>
        <end position="141"/>
    </location>
</feature>
<proteinExistence type="predicted"/>
<feature type="domain" description="DJ-1/PfpI" evidence="2">
    <location>
        <begin position="243"/>
        <end position="406"/>
    </location>
</feature>
<sequence length="438" mass="46048">MRRRALRLGVLRPHQEPLAPLVRHGRLRQPHQGPPPPPTPSIQRRRPGLLAASGAHNRLSCLYKLGRPRYVPRPARRRVESERQAERGRRGRGLADGSGRRDRARPGIGPPAPRLRDGMLVAGMLCVAAHASRRAARRGLVRSRPDRAPRARGRPRPEVGPRAWSGRRAGGRRPRGDHGRAGGGGPQPRPCPPSLASPAGGRRPLPPRGACLRRRMGDHPRRLCRLGGGGAGAAAGRRTVTRRIELVLLDDFADWEGAALAAAARAWLGAEIGYRTPGGTAVRSMGGACLQPTGAIETLDPGALDALVLIGSSRWEDAAAPDLGGPLREAERRGLVIGAICGGTLALARAGLLDARAHTSNALDYLASHAPAYQGASAYRDIPTAATAGRIVTAPGSAPATFAAALLGLLWPGDPLPGYLLALMGREHAAPASASSPP</sequence>
<dbReference type="InterPro" id="IPR029062">
    <property type="entry name" value="Class_I_gatase-like"/>
</dbReference>
<organism evidence="3 4">
    <name type="scientific">Salinarimonas soli</name>
    <dbReference type="NCBI Taxonomy" id="1638099"/>
    <lineage>
        <taxon>Bacteria</taxon>
        <taxon>Pseudomonadati</taxon>
        <taxon>Pseudomonadota</taxon>
        <taxon>Alphaproteobacteria</taxon>
        <taxon>Hyphomicrobiales</taxon>
        <taxon>Salinarimonadaceae</taxon>
        <taxon>Salinarimonas</taxon>
    </lineage>
</organism>
<comment type="caution">
    <text evidence="3">The sequence shown here is derived from an EMBL/GenBank/DDBJ whole genome shotgun (WGS) entry which is preliminary data.</text>
</comment>
<dbReference type="OrthoDB" id="8030967at2"/>
<feature type="region of interest" description="Disordered" evidence="1">
    <location>
        <begin position="17"/>
        <end position="45"/>
    </location>
</feature>
<feature type="region of interest" description="Disordered" evidence="1">
    <location>
        <begin position="73"/>
        <end position="116"/>
    </location>
</feature>
<keyword evidence="4" id="KW-1185">Reference proteome</keyword>
<dbReference type="SUPFAM" id="SSF52317">
    <property type="entry name" value="Class I glutamine amidotransferase-like"/>
    <property type="match status" value="1"/>
</dbReference>
<dbReference type="InterPro" id="IPR002818">
    <property type="entry name" value="DJ-1/PfpI"/>
</dbReference>
<dbReference type="Proteomes" id="UP000323142">
    <property type="component" value="Unassembled WGS sequence"/>
</dbReference>
<reference evidence="3 4" key="2">
    <citation type="submission" date="2019-09" db="EMBL/GenBank/DDBJ databases">
        <authorList>
            <person name="Jin C."/>
        </authorList>
    </citation>
    <scope>NUCLEOTIDE SEQUENCE [LARGE SCALE GENOMIC DNA]</scope>
    <source>
        <strain evidence="3 4">BN140002</strain>
    </source>
</reference>
<gene>
    <name evidence="3" type="ORF">F0L46_16590</name>
</gene>
<evidence type="ECO:0000259" key="2">
    <source>
        <dbReference type="Pfam" id="PF01965"/>
    </source>
</evidence>